<reference evidence="4 5" key="1">
    <citation type="submission" date="2019-12" db="EMBL/GenBank/DDBJ databases">
        <title>Nesterenkonia muleiensis sp. nov., a novel actinobacterium isolated from sap of Populus euphratica.</title>
        <authorList>
            <person name="Wang R."/>
        </authorList>
    </citation>
    <scope>NUCLEOTIDE SEQUENCE [LARGE SCALE GENOMIC DNA]</scope>
    <source>
        <strain evidence="4 5">F10</strain>
    </source>
</reference>
<feature type="signal peptide" evidence="2">
    <location>
        <begin position="1"/>
        <end position="21"/>
    </location>
</feature>
<dbReference type="EMBL" id="WRPM01000069">
    <property type="protein sequence ID" value="MVT26613.1"/>
    <property type="molecule type" value="Genomic_DNA"/>
</dbReference>
<comment type="caution">
    <text evidence="4">The sequence shown here is derived from an EMBL/GenBank/DDBJ whole genome shotgun (WGS) entry which is preliminary data.</text>
</comment>
<dbReference type="Gene3D" id="2.170.130.20">
    <property type="entry name" value="LCCL-like domain"/>
    <property type="match status" value="1"/>
</dbReference>
<dbReference type="RefSeq" id="WP_157323705.1">
    <property type="nucleotide sequence ID" value="NZ_BMFX01000017.1"/>
</dbReference>
<dbReference type="InterPro" id="IPR036609">
    <property type="entry name" value="LCCL_sf"/>
</dbReference>
<keyword evidence="5" id="KW-1185">Reference proteome</keyword>
<accession>A0A7K1UJF8</accession>
<evidence type="ECO:0000259" key="3">
    <source>
        <dbReference type="PROSITE" id="PS50820"/>
    </source>
</evidence>
<dbReference type="Proteomes" id="UP000460157">
    <property type="component" value="Unassembled WGS sequence"/>
</dbReference>
<name>A0A7K1UJF8_9MICC</name>
<dbReference type="InterPro" id="IPR004043">
    <property type="entry name" value="LCCL"/>
</dbReference>
<protein>
    <recommendedName>
        <fullName evidence="3">LCCL domain-containing protein</fullName>
    </recommendedName>
</protein>
<gene>
    <name evidence="4" type="ORF">GNZ21_09625</name>
</gene>
<dbReference type="PROSITE" id="PS51257">
    <property type="entry name" value="PROKAR_LIPOPROTEIN"/>
    <property type="match status" value="1"/>
</dbReference>
<evidence type="ECO:0000256" key="1">
    <source>
        <dbReference type="SAM" id="MobiDB-lite"/>
    </source>
</evidence>
<feature type="region of interest" description="Disordered" evidence="1">
    <location>
        <begin position="22"/>
        <end position="70"/>
    </location>
</feature>
<feature type="compositionally biased region" description="Acidic residues" evidence="1">
    <location>
        <begin position="37"/>
        <end position="62"/>
    </location>
</feature>
<dbReference type="PROSITE" id="PS50820">
    <property type="entry name" value="LCCL"/>
    <property type="match status" value="1"/>
</dbReference>
<proteinExistence type="predicted"/>
<feature type="domain" description="LCCL" evidence="3">
    <location>
        <begin position="667"/>
        <end position="700"/>
    </location>
</feature>
<organism evidence="4 5">
    <name type="scientific">Nesterenkonia alkaliphila</name>
    <dbReference type="NCBI Taxonomy" id="1463631"/>
    <lineage>
        <taxon>Bacteria</taxon>
        <taxon>Bacillati</taxon>
        <taxon>Actinomycetota</taxon>
        <taxon>Actinomycetes</taxon>
        <taxon>Micrococcales</taxon>
        <taxon>Micrococcaceae</taxon>
        <taxon>Nesterenkonia</taxon>
    </lineage>
</organism>
<dbReference type="SUPFAM" id="SSF69848">
    <property type="entry name" value="LCCL domain"/>
    <property type="match status" value="1"/>
</dbReference>
<keyword evidence="2" id="KW-0732">Signal</keyword>
<dbReference type="OrthoDB" id="574668at2"/>
<evidence type="ECO:0000313" key="4">
    <source>
        <dbReference type="EMBL" id="MVT26613.1"/>
    </source>
</evidence>
<evidence type="ECO:0000313" key="5">
    <source>
        <dbReference type="Proteomes" id="UP000460157"/>
    </source>
</evidence>
<dbReference type="AlphaFoldDB" id="A0A7K1UJF8"/>
<feature type="chain" id="PRO_5038776985" description="LCCL domain-containing protein" evidence="2">
    <location>
        <begin position="22"/>
        <end position="739"/>
    </location>
</feature>
<dbReference type="Pfam" id="PF03815">
    <property type="entry name" value="LCCL"/>
    <property type="match status" value="1"/>
</dbReference>
<sequence>MGTRKYWSILLVAALILVSCGGPEPDAEPPLPAPGASEEEAEHQPAEETEDDAVEEEPEAKEEADTVSTVSGSAQHVQDLWLFQEITVVGAEDTGTIDDEIFAWLASEAEETVELPGGASFHVVEALDAQILAPDEVPREDVEVIAGWVEFEDAQALAVLGTVHEGAEHIGHQDHLDLDLTSVEGIRAGDVISYHLAFLQSLPAKEPDDEADLSGLEMLSHRLQAERYLYAGYRDDDGEIQPGTFSDQLAAVVSGSDRSRLPAKSHDMIEGMQDAVSDCSPIQCIVDWFRNFGPGGGGGSSWDNALCNGDIGTNCSPPPPPNPSCRYPPCGSTHGDPYLASYHGGTVQFHLVGEFVLTSGDDLEVQVRMAPAYLDGLAFNTGVAIESEGRRVTIAFENGEAVSRVDGEPVASAALHSALEAAGWQASVIDDTYLQVITDQGHAVSVTLRNRSDHQYLDVYVDLADELPGFVGLLGGAHPDEPRWMSRDGEEFGLRQVANRTTRYQEFGETWRITEDESLFDYPEGESTATYTDLSFPPSNSVEAEDLDREDPEVAHAEAVCRVAGIEAEPNLTYCILDYWATGDISVVLSAQTADRVRQVREGEVVDGAEFAPWSAWEHDALPDGAIEATWNTPVDSIRDQYGLEAGDRFEVTCPPEAEGEGRTNTRIWGTNIYWSRSPVCAAAVHAGLATLEEGGTFEVELLDNIAHRDIEVESRNGIDPRQWARSASGFQFTTHNNS</sequence>
<evidence type="ECO:0000256" key="2">
    <source>
        <dbReference type="SAM" id="SignalP"/>
    </source>
</evidence>